<evidence type="ECO:0000259" key="4">
    <source>
        <dbReference type="Pfam" id="PF12688"/>
    </source>
</evidence>
<keyword evidence="2 3" id="KW-0802">TPR repeat</keyword>
<feature type="repeat" description="TPR" evidence="3">
    <location>
        <begin position="556"/>
        <end position="589"/>
    </location>
</feature>
<accession>A0ABT2YUZ2</accession>
<gene>
    <name evidence="5" type="ORF">OFY17_12635</name>
</gene>
<evidence type="ECO:0000313" key="5">
    <source>
        <dbReference type="EMBL" id="MCV2403719.1"/>
    </source>
</evidence>
<proteinExistence type="predicted"/>
<evidence type="ECO:0000256" key="2">
    <source>
        <dbReference type="ARBA" id="ARBA00022803"/>
    </source>
</evidence>
<feature type="domain" description="Tetratrico peptide repeat group 5" evidence="4">
    <location>
        <begin position="304"/>
        <end position="377"/>
    </location>
</feature>
<comment type="caution">
    <text evidence="5">The sequence shown here is derived from an EMBL/GenBank/DDBJ whole genome shotgun (WGS) entry which is preliminary data.</text>
</comment>
<dbReference type="PROSITE" id="PS50005">
    <property type="entry name" value="TPR"/>
    <property type="match status" value="1"/>
</dbReference>
<dbReference type="InterPro" id="IPR051685">
    <property type="entry name" value="Ycf3/AcsC/BcsC/TPR_MFPF"/>
</dbReference>
<evidence type="ECO:0000256" key="3">
    <source>
        <dbReference type="PROSITE-ProRule" id="PRU00339"/>
    </source>
</evidence>
<dbReference type="EMBL" id="JAOVZB010000006">
    <property type="protein sequence ID" value="MCV2403719.1"/>
    <property type="molecule type" value="Genomic_DNA"/>
</dbReference>
<dbReference type="PANTHER" id="PTHR44943">
    <property type="entry name" value="CELLULOSE SYNTHASE OPERON PROTEIN C"/>
    <property type="match status" value="1"/>
</dbReference>
<organism evidence="5 6">
    <name type="scientific">Marinomonas sargassi</name>
    <dbReference type="NCBI Taxonomy" id="2984494"/>
    <lineage>
        <taxon>Bacteria</taxon>
        <taxon>Pseudomonadati</taxon>
        <taxon>Pseudomonadota</taxon>
        <taxon>Gammaproteobacteria</taxon>
        <taxon>Oceanospirillales</taxon>
        <taxon>Oceanospirillaceae</taxon>
        <taxon>Marinomonas</taxon>
    </lineage>
</organism>
<dbReference type="Gene3D" id="1.25.40.10">
    <property type="entry name" value="Tetratricopeptide repeat domain"/>
    <property type="match status" value="2"/>
</dbReference>
<dbReference type="InterPro" id="IPR011990">
    <property type="entry name" value="TPR-like_helical_dom_sf"/>
</dbReference>
<sequence>MNLALRNSMLFNDNKKQKTKKQHFPHKGKRWLFIAFSSFVFLTGCNHFDIKDQEQAPAEETQAIQVLSTSNSIETLTPADEIEALLKAEFTLQREGPNKAFEQFYALSDQSSDIHFIERLNHIALASNNDSYIERSTNLWLAAKPDAEQAYSLQLQVFIKNNRPEDITRLLINAIQQNVNLHFLPQHLESNSRDTVKVDTLNTAIANLPTDFQNNEHVLLSRAHIFLLTGEYRLAINLIEKDFSSPSTEKKEALYLILALSQKNLGMTNKAISTLINASKRFPESTRIPPPLIDFYVEQKQISKAVKTYQDCLLEHADKLQVGINFVRTLLKHNQPSTALTIIKELPEDQTGFTDQVQFLKALALADTEQKIEAIKVMNEVEGNLRTSATQQIAFWLYDENKENQINNMVLKRTKRENMQEQVMLISNLHEEKDRFGLSYELLQMASKVYPESNALRYRKALLADALGQWQVTESEMTTLLQKDPLNPQYLNALGYTLLTRTDRIDEAMQYIESAYELADDDPAIIDSLGWGHFLRGELDQASYFLNKAWGLLQDDEIAAHYGESLWSQRHYDKAIEVWEAALNSSPNAKVLIETIQRLSPSLLESLQ</sequence>
<dbReference type="InterPro" id="IPR041656">
    <property type="entry name" value="TPR_5"/>
</dbReference>
<evidence type="ECO:0000313" key="6">
    <source>
        <dbReference type="Proteomes" id="UP001209713"/>
    </source>
</evidence>
<dbReference type="PANTHER" id="PTHR44943:SF4">
    <property type="entry name" value="TPR REPEAT-CONTAINING PROTEIN MJ0798"/>
    <property type="match status" value="1"/>
</dbReference>
<dbReference type="Proteomes" id="UP001209713">
    <property type="component" value="Unassembled WGS sequence"/>
</dbReference>
<dbReference type="InterPro" id="IPR019734">
    <property type="entry name" value="TPR_rpt"/>
</dbReference>
<dbReference type="Pfam" id="PF13174">
    <property type="entry name" value="TPR_6"/>
    <property type="match status" value="1"/>
</dbReference>
<evidence type="ECO:0000256" key="1">
    <source>
        <dbReference type="ARBA" id="ARBA00022737"/>
    </source>
</evidence>
<dbReference type="SUPFAM" id="SSF48452">
    <property type="entry name" value="TPR-like"/>
    <property type="match status" value="2"/>
</dbReference>
<dbReference type="Pfam" id="PF12688">
    <property type="entry name" value="TPR_5"/>
    <property type="match status" value="1"/>
</dbReference>
<protein>
    <submittedName>
        <fullName evidence="5">Tetratricopeptide repeat protein</fullName>
    </submittedName>
</protein>
<keyword evidence="6" id="KW-1185">Reference proteome</keyword>
<name>A0ABT2YUZ2_9GAMM</name>
<keyword evidence="1" id="KW-0677">Repeat</keyword>
<reference evidence="5 6" key="1">
    <citation type="submission" date="2022-10" db="EMBL/GenBank/DDBJ databases">
        <title>Marinomonas transparenta sp. nov. and Marinomonas sargassi sp. nov., isolated from marine alga (Sargassum natans (L.) Gaillon).</title>
        <authorList>
            <person name="Wang Y."/>
        </authorList>
    </citation>
    <scope>NUCLEOTIDE SEQUENCE [LARGE SCALE GENOMIC DNA]</scope>
    <source>
        <strain evidence="5 6">C2222</strain>
    </source>
</reference>
<dbReference type="Pfam" id="PF13432">
    <property type="entry name" value="TPR_16"/>
    <property type="match status" value="1"/>
</dbReference>
<dbReference type="RefSeq" id="WP_263531102.1">
    <property type="nucleotide sequence ID" value="NZ_JAOVZB010000006.1"/>
</dbReference>